<dbReference type="PANTHER" id="PTHR40469:SF2">
    <property type="entry name" value="GALACTOSE-BINDING DOMAIN-LIKE SUPERFAMILY PROTEIN"/>
    <property type="match status" value="1"/>
</dbReference>
<reference evidence="3" key="1">
    <citation type="submission" date="2024-05" db="EMBL/GenBank/DDBJ databases">
        <title>Planctomycetes of the genus Singulisphaera possess chitinolytic capabilities.</title>
        <authorList>
            <person name="Ivanova A."/>
        </authorList>
    </citation>
    <scope>NUCLEOTIDE SEQUENCE</scope>
    <source>
        <strain evidence="3">Ch08T</strain>
    </source>
</reference>
<accession>A0AAU7CL75</accession>
<keyword evidence="1" id="KW-0732">Signal</keyword>
<feature type="signal peptide" evidence="1">
    <location>
        <begin position="1"/>
        <end position="19"/>
    </location>
</feature>
<dbReference type="PANTHER" id="PTHR40469">
    <property type="entry name" value="SECRETED GLYCOSYL HYDROLASE"/>
    <property type="match status" value="1"/>
</dbReference>
<dbReference type="EMBL" id="CP155447">
    <property type="protein sequence ID" value="XBH06010.1"/>
    <property type="molecule type" value="Genomic_DNA"/>
</dbReference>
<proteinExistence type="predicted"/>
<dbReference type="Gene3D" id="3.40.50.880">
    <property type="match status" value="1"/>
</dbReference>
<organism evidence="3">
    <name type="scientific">Singulisphaera sp. Ch08</name>
    <dbReference type="NCBI Taxonomy" id="3120278"/>
    <lineage>
        <taxon>Bacteria</taxon>
        <taxon>Pseudomonadati</taxon>
        <taxon>Planctomycetota</taxon>
        <taxon>Planctomycetia</taxon>
        <taxon>Isosphaerales</taxon>
        <taxon>Isosphaeraceae</taxon>
        <taxon>Singulisphaera</taxon>
    </lineage>
</organism>
<feature type="chain" id="PRO_5043783848" evidence="1">
    <location>
        <begin position="20"/>
        <end position="262"/>
    </location>
</feature>
<gene>
    <name evidence="3" type="ORF">V5E97_08245</name>
</gene>
<evidence type="ECO:0000259" key="2">
    <source>
        <dbReference type="Pfam" id="PF06283"/>
    </source>
</evidence>
<dbReference type="AlphaFoldDB" id="A0AAU7CL75"/>
<dbReference type="InterPro" id="IPR029010">
    <property type="entry name" value="ThuA-like"/>
</dbReference>
<dbReference type="InterPro" id="IPR029062">
    <property type="entry name" value="Class_I_gatase-like"/>
</dbReference>
<protein>
    <submittedName>
        <fullName evidence="3">ThuA domain-containing protein</fullName>
    </submittedName>
</protein>
<dbReference type="RefSeq" id="WP_406698861.1">
    <property type="nucleotide sequence ID" value="NZ_CP155447.1"/>
</dbReference>
<evidence type="ECO:0000313" key="3">
    <source>
        <dbReference type="EMBL" id="XBH06010.1"/>
    </source>
</evidence>
<dbReference type="Pfam" id="PF06283">
    <property type="entry name" value="ThuA"/>
    <property type="match status" value="1"/>
</dbReference>
<feature type="domain" description="ThuA-like" evidence="2">
    <location>
        <begin position="28"/>
        <end position="252"/>
    </location>
</feature>
<evidence type="ECO:0000256" key="1">
    <source>
        <dbReference type="SAM" id="SignalP"/>
    </source>
</evidence>
<dbReference type="SUPFAM" id="SSF52317">
    <property type="entry name" value="Class I glutamine amidotransferase-like"/>
    <property type="match status" value="1"/>
</dbReference>
<sequence>MTRFLMACAALAATFAAPAATPAAEPIKVLIITGDNVKGHDWPGTTQALKGLLSEGGRFKVDVTAAPSKDLNDENLAKYDVLLLNYKDTPQGSEESRWSDANKAAFLKAVKEGGKGLVVHHFASAAFANPNWKEYEQAIAGGWRTQGYHGPKHEFPVKKTEVKHPISDGAPAKFDHTIDELYSASMRTRGSLVLATAYCDPTKPQGTGIDEAVIWVNQYGKGRVFNNALGHDTEAMSDKNYQQWMRRGVEWAATGQVDASSK</sequence>
<name>A0AAU7CL75_9BACT</name>